<name>K0SPF1_THAOC</name>
<dbReference type="AlphaFoldDB" id="K0SPF1"/>
<feature type="non-terminal residue" evidence="2">
    <location>
        <position position="1"/>
    </location>
</feature>
<accession>K0SPF1</accession>
<proteinExistence type="predicted"/>
<gene>
    <name evidence="2" type="ORF">THAOC_12153</name>
</gene>
<comment type="caution">
    <text evidence="2">The sequence shown here is derived from an EMBL/GenBank/DDBJ whole genome shotgun (WGS) entry which is preliminary data.</text>
</comment>
<dbReference type="Proteomes" id="UP000266841">
    <property type="component" value="Unassembled WGS sequence"/>
</dbReference>
<evidence type="ECO:0000313" key="3">
    <source>
        <dbReference type="Proteomes" id="UP000266841"/>
    </source>
</evidence>
<feature type="region of interest" description="Disordered" evidence="1">
    <location>
        <begin position="1"/>
        <end position="95"/>
    </location>
</feature>
<evidence type="ECO:0000313" key="2">
    <source>
        <dbReference type="EMBL" id="EJK66879.1"/>
    </source>
</evidence>
<keyword evidence="3" id="KW-1185">Reference proteome</keyword>
<feature type="compositionally biased region" description="Gly residues" evidence="1">
    <location>
        <begin position="77"/>
        <end position="95"/>
    </location>
</feature>
<feature type="compositionally biased region" description="Basic and acidic residues" evidence="1">
    <location>
        <begin position="39"/>
        <end position="48"/>
    </location>
</feature>
<protein>
    <submittedName>
        <fullName evidence="2">Uncharacterized protein</fullName>
    </submittedName>
</protein>
<reference evidence="2 3" key="1">
    <citation type="journal article" date="2012" name="Genome Biol.">
        <title>Genome and low-iron response of an oceanic diatom adapted to chronic iron limitation.</title>
        <authorList>
            <person name="Lommer M."/>
            <person name="Specht M."/>
            <person name="Roy A.S."/>
            <person name="Kraemer L."/>
            <person name="Andreson R."/>
            <person name="Gutowska M.A."/>
            <person name="Wolf J."/>
            <person name="Bergner S.V."/>
            <person name="Schilhabel M.B."/>
            <person name="Klostermeier U.C."/>
            <person name="Beiko R.G."/>
            <person name="Rosenstiel P."/>
            <person name="Hippler M."/>
            <person name="Laroche J."/>
        </authorList>
    </citation>
    <scope>NUCLEOTIDE SEQUENCE [LARGE SCALE GENOMIC DNA]</scope>
    <source>
        <strain evidence="2 3">CCMP1005</strain>
    </source>
</reference>
<organism evidence="2 3">
    <name type="scientific">Thalassiosira oceanica</name>
    <name type="common">Marine diatom</name>
    <dbReference type="NCBI Taxonomy" id="159749"/>
    <lineage>
        <taxon>Eukaryota</taxon>
        <taxon>Sar</taxon>
        <taxon>Stramenopiles</taxon>
        <taxon>Ochrophyta</taxon>
        <taxon>Bacillariophyta</taxon>
        <taxon>Coscinodiscophyceae</taxon>
        <taxon>Thalassiosirophycidae</taxon>
        <taxon>Thalassiosirales</taxon>
        <taxon>Thalassiosiraceae</taxon>
        <taxon>Thalassiosira</taxon>
    </lineage>
</organism>
<dbReference type="EMBL" id="AGNL01014087">
    <property type="protein sequence ID" value="EJK66879.1"/>
    <property type="molecule type" value="Genomic_DNA"/>
</dbReference>
<sequence length="95" mass="10303">PGTRRAGAPRRRWRREGPRGTVRDGRGRRGEQPGPPDGDPQHDELERVRHGRVQLRGRVAQVRPEVGGHLQDDERPGGGGDGGPPAGTGGGRRRQ</sequence>
<evidence type="ECO:0000256" key="1">
    <source>
        <dbReference type="SAM" id="MobiDB-lite"/>
    </source>
</evidence>
<feature type="compositionally biased region" description="Basic and acidic residues" evidence="1">
    <location>
        <begin position="15"/>
        <end position="31"/>
    </location>
</feature>